<gene>
    <name evidence="2" type="ORF">Q4F19_05230</name>
</gene>
<dbReference type="EMBL" id="JAUOTP010000002">
    <property type="protein sequence ID" value="MDO6413777.1"/>
    <property type="molecule type" value="Genomic_DNA"/>
</dbReference>
<evidence type="ECO:0000256" key="1">
    <source>
        <dbReference type="SAM" id="Phobius"/>
    </source>
</evidence>
<dbReference type="Proteomes" id="UP001169764">
    <property type="component" value="Unassembled WGS sequence"/>
</dbReference>
<feature type="transmembrane region" description="Helical" evidence="1">
    <location>
        <begin position="171"/>
        <end position="194"/>
    </location>
</feature>
<feature type="transmembrane region" description="Helical" evidence="1">
    <location>
        <begin position="94"/>
        <end position="114"/>
    </location>
</feature>
<feature type="transmembrane region" description="Helical" evidence="1">
    <location>
        <begin position="206"/>
        <end position="231"/>
    </location>
</feature>
<reference evidence="2" key="1">
    <citation type="submission" date="2023-07" db="EMBL/GenBank/DDBJ databases">
        <authorList>
            <person name="Kim M."/>
        </authorList>
    </citation>
    <scope>NUCLEOTIDE SEQUENCE</scope>
    <source>
        <strain evidence="2">BIUV-7</strain>
    </source>
</reference>
<organism evidence="2 3">
    <name type="scientific">Sphingomonas natans</name>
    <dbReference type="NCBI Taxonomy" id="3063330"/>
    <lineage>
        <taxon>Bacteria</taxon>
        <taxon>Pseudomonadati</taxon>
        <taxon>Pseudomonadota</taxon>
        <taxon>Alphaproteobacteria</taxon>
        <taxon>Sphingomonadales</taxon>
        <taxon>Sphingomonadaceae</taxon>
        <taxon>Sphingomonas</taxon>
    </lineage>
</organism>
<feature type="transmembrane region" description="Helical" evidence="1">
    <location>
        <begin position="126"/>
        <end position="150"/>
    </location>
</feature>
<name>A0ABT8Y626_9SPHN</name>
<protein>
    <submittedName>
        <fullName evidence="2">Uncharacterized protein</fullName>
    </submittedName>
</protein>
<evidence type="ECO:0000313" key="2">
    <source>
        <dbReference type="EMBL" id="MDO6413777.1"/>
    </source>
</evidence>
<feature type="transmembrane region" description="Helical" evidence="1">
    <location>
        <begin position="27"/>
        <end position="48"/>
    </location>
</feature>
<proteinExistence type="predicted"/>
<accession>A0ABT8Y626</accession>
<keyword evidence="1" id="KW-0472">Membrane</keyword>
<keyword evidence="1" id="KW-1133">Transmembrane helix</keyword>
<comment type="caution">
    <text evidence="2">The sequence shown here is derived from an EMBL/GenBank/DDBJ whole genome shotgun (WGS) entry which is preliminary data.</text>
</comment>
<evidence type="ECO:0000313" key="3">
    <source>
        <dbReference type="Proteomes" id="UP001169764"/>
    </source>
</evidence>
<feature type="transmembrane region" description="Helical" evidence="1">
    <location>
        <begin position="54"/>
        <end position="74"/>
    </location>
</feature>
<sequence>MGRPPVSQMHVTRASLALLGRLRGPMLAALLAVTIGTNLIDFATAPAAGQRPDMAFALAALLRVALVFWISFVVQRRIVDPRGGFRIGPDFWRFSLLQILLLIGMIAVRAATLKVTPPAPALAGEWLANFIGLAAWGLIAIRLLAWNAALAAGAPLGDLGHLWRNLRGHDVSLLGAFAILVLPFAALHVAFTLISVRVEIPRGPLAFLGIVDGLVSALQLALSCAVAAVALRLATGGEAR</sequence>
<dbReference type="RefSeq" id="WP_303540475.1">
    <property type="nucleotide sequence ID" value="NZ_JAUOTP010000002.1"/>
</dbReference>
<keyword evidence="1" id="KW-0812">Transmembrane</keyword>
<keyword evidence="3" id="KW-1185">Reference proteome</keyword>